<evidence type="ECO:0000256" key="9">
    <source>
        <dbReference type="ARBA" id="ARBA00022692"/>
    </source>
</evidence>
<dbReference type="CDD" id="cd04191">
    <property type="entry name" value="Glucan_BSP_MdoH"/>
    <property type="match status" value="1"/>
</dbReference>
<proteinExistence type="inferred from homology"/>
<evidence type="ECO:0000256" key="3">
    <source>
        <dbReference type="ARBA" id="ARBA00009337"/>
    </source>
</evidence>
<dbReference type="EMBL" id="CP036525">
    <property type="protein sequence ID" value="QDT02241.1"/>
    <property type="molecule type" value="Genomic_DNA"/>
</dbReference>
<feature type="transmembrane region" description="Helical" evidence="12">
    <location>
        <begin position="542"/>
        <end position="562"/>
    </location>
</feature>
<keyword evidence="6" id="KW-0997">Cell inner membrane</keyword>
<dbReference type="GO" id="GO:0016758">
    <property type="term" value="F:hexosyltransferase activity"/>
    <property type="evidence" value="ECO:0007669"/>
    <property type="project" value="TreeGrafter"/>
</dbReference>
<keyword evidence="10 12" id="KW-1133">Transmembrane helix</keyword>
<evidence type="ECO:0000313" key="14">
    <source>
        <dbReference type="EMBL" id="QDT02241.1"/>
    </source>
</evidence>
<dbReference type="GO" id="GO:0005886">
    <property type="term" value="C:plasma membrane"/>
    <property type="evidence" value="ECO:0007669"/>
    <property type="project" value="UniProtKB-SubCell"/>
</dbReference>
<feature type="transmembrane region" description="Helical" evidence="12">
    <location>
        <begin position="463"/>
        <end position="484"/>
    </location>
</feature>
<evidence type="ECO:0000256" key="4">
    <source>
        <dbReference type="ARBA" id="ARBA00020585"/>
    </source>
</evidence>
<name>A0A517N556_9BACT</name>
<dbReference type="NCBIfam" id="NF003958">
    <property type="entry name" value="PRK05454.2-1"/>
    <property type="match status" value="1"/>
</dbReference>
<keyword evidence="7 14" id="KW-0328">Glycosyltransferase</keyword>
<feature type="transmembrane region" description="Helical" evidence="12">
    <location>
        <begin position="58"/>
        <end position="83"/>
    </location>
</feature>
<accession>A0A517N556</accession>
<dbReference type="Proteomes" id="UP000318538">
    <property type="component" value="Chromosome"/>
</dbReference>
<evidence type="ECO:0000256" key="10">
    <source>
        <dbReference type="ARBA" id="ARBA00022989"/>
    </source>
</evidence>
<keyword evidence="15" id="KW-1185">Reference proteome</keyword>
<dbReference type="InterPro" id="IPR001173">
    <property type="entry name" value="Glyco_trans_2-like"/>
</dbReference>
<feature type="transmembrane region" description="Helical" evidence="12">
    <location>
        <begin position="388"/>
        <end position="410"/>
    </location>
</feature>
<dbReference type="AlphaFoldDB" id="A0A517N556"/>
<keyword evidence="9 12" id="KW-0812">Transmembrane</keyword>
<evidence type="ECO:0000256" key="11">
    <source>
        <dbReference type="ARBA" id="ARBA00023136"/>
    </source>
</evidence>
<dbReference type="NCBIfam" id="NF003962">
    <property type="entry name" value="PRK05454.2-5"/>
    <property type="match status" value="1"/>
</dbReference>
<reference evidence="14 15" key="1">
    <citation type="submission" date="2019-02" db="EMBL/GenBank/DDBJ databases">
        <title>Deep-cultivation of Planctomycetes and their phenomic and genomic characterization uncovers novel biology.</title>
        <authorList>
            <person name="Wiegand S."/>
            <person name="Jogler M."/>
            <person name="Boedeker C."/>
            <person name="Pinto D."/>
            <person name="Vollmers J."/>
            <person name="Rivas-Marin E."/>
            <person name="Kohn T."/>
            <person name="Peeters S.H."/>
            <person name="Heuer A."/>
            <person name="Rast P."/>
            <person name="Oberbeckmann S."/>
            <person name="Bunk B."/>
            <person name="Jeske O."/>
            <person name="Meyerdierks A."/>
            <person name="Storesund J.E."/>
            <person name="Kallscheuer N."/>
            <person name="Luecker S."/>
            <person name="Lage O.M."/>
            <person name="Pohl T."/>
            <person name="Merkel B.J."/>
            <person name="Hornburger P."/>
            <person name="Mueller R.-W."/>
            <person name="Bruemmer F."/>
            <person name="Labrenz M."/>
            <person name="Spormann A.M."/>
            <person name="Op den Camp H."/>
            <person name="Overmann J."/>
            <person name="Amann R."/>
            <person name="Jetten M.S.M."/>
            <person name="Mascher T."/>
            <person name="Medema M.H."/>
            <person name="Devos D.P."/>
            <person name="Kaster A.-K."/>
            <person name="Ovreas L."/>
            <person name="Rohde M."/>
            <person name="Galperin M.Y."/>
            <person name="Jogler C."/>
        </authorList>
    </citation>
    <scope>NUCLEOTIDE SEQUENCE [LARGE SCALE GENOMIC DNA]</scope>
    <source>
        <strain evidence="14 15">K22_7</strain>
    </source>
</reference>
<comment type="similarity">
    <text evidence="3">Belongs to the glycosyltransferase 2 family. OpgH subfamily.</text>
</comment>
<keyword evidence="5" id="KW-1003">Cell membrane</keyword>
<evidence type="ECO:0000256" key="6">
    <source>
        <dbReference type="ARBA" id="ARBA00022519"/>
    </source>
</evidence>
<evidence type="ECO:0000256" key="8">
    <source>
        <dbReference type="ARBA" id="ARBA00022679"/>
    </source>
</evidence>
<evidence type="ECO:0000256" key="2">
    <source>
        <dbReference type="ARBA" id="ARBA00005001"/>
    </source>
</evidence>
<evidence type="ECO:0000256" key="12">
    <source>
        <dbReference type="SAM" id="Phobius"/>
    </source>
</evidence>
<dbReference type="PANTHER" id="PTHR43867:SF5">
    <property type="entry name" value="GLUCANS BIOSYNTHESIS GLUCOSYLTRANSFERASE H"/>
    <property type="match status" value="1"/>
</dbReference>
<evidence type="ECO:0000256" key="7">
    <source>
        <dbReference type="ARBA" id="ARBA00022676"/>
    </source>
</evidence>
<feature type="transmembrane region" description="Helical" evidence="12">
    <location>
        <begin position="27"/>
        <end position="46"/>
    </location>
</feature>
<keyword evidence="8 14" id="KW-0808">Transferase</keyword>
<comment type="subcellular location">
    <subcellularLocation>
        <location evidence="1">Cell inner membrane</location>
        <topology evidence="1">Multi-pass membrane protein</topology>
    </subcellularLocation>
</comment>
<evidence type="ECO:0000256" key="5">
    <source>
        <dbReference type="ARBA" id="ARBA00022475"/>
    </source>
</evidence>
<dbReference type="InterPro" id="IPR050321">
    <property type="entry name" value="Glycosyltr_2/OpgH_subfam"/>
</dbReference>
<evidence type="ECO:0000256" key="1">
    <source>
        <dbReference type="ARBA" id="ARBA00004429"/>
    </source>
</evidence>
<feature type="transmembrane region" description="Helical" evidence="12">
    <location>
        <begin position="430"/>
        <end position="451"/>
    </location>
</feature>
<dbReference type="KEGG" id="rlc:K227x_06140"/>
<dbReference type="OrthoDB" id="9806824at2"/>
<protein>
    <recommendedName>
        <fullName evidence="4">Glucans biosynthesis glucosyltransferase H</fullName>
    </recommendedName>
</protein>
<dbReference type="RefSeq" id="WP_145167993.1">
    <property type="nucleotide sequence ID" value="NZ_CP036525.1"/>
</dbReference>
<sequence length="694" mass="76304">MNRNPTSGDAGTRVHSTAKQSPRAVRWWIASLTVVGTAAGIAVYAANLAAGGWNPFEVAAFPLFAILFGWIVFSFLASTVGFISAIGDRSTTAPVHPPAEGPTAVLVPIYNESPDDVFARVAAMVMSLREQDHQLGCDRASDFHFYILSDTTDPEVWLAEELAWSRLNQQLTSDEIDRPPHVYYRHRSKNIARKAGNIADFCERWSAPYSFMIVLDADSLLEPATMVAMVDTMAADPKLGILQVPPTPIGRESYFARLQQFSAAAYGQISCRGFDAWAGSQGNYWGHNAILRVDAFCESCDLPLLPGKAPLGGEILSHDFVEAALMVRDGWNVRLANHLGGSYEECPTTLTDYAMRDQRWCQGNLQHSRLILSEGFHPASRLHFFSGVLAYAASPIWLLWTALAVAGWFIEPAANSVGRTSWLPSQFALFLIAMSFLLIPKLYGVIAIIAQSRSDQFGGPIRLALSALLETCMSILLSPLMAVLHSRFVITTLLGRQVRWNAQNRGEQGVSLTAAATDYGVHTLLGIAVATVVFIWATPLTWWMAPLVAGLILAIPLAMMLGSRSIGQLLSRWGLLRIPQEAARPQVSRLQQQTLASYTTAATDDDMSRFERLLTSPSFYKLHDRVLDASDSNVEMSQTDRDQILQAAHRSIAEIPHDQRRAILSDRQLLQQLHAIAQLASQQPTMNPVPVQPA</sequence>
<dbReference type="PANTHER" id="PTHR43867">
    <property type="entry name" value="CELLULOSE SYNTHASE CATALYTIC SUBUNIT A [UDP-FORMING]"/>
    <property type="match status" value="1"/>
</dbReference>
<dbReference type="Pfam" id="PF13632">
    <property type="entry name" value="Glyco_trans_2_3"/>
    <property type="match status" value="1"/>
</dbReference>
<dbReference type="SUPFAM" id="SSF53448">
    <property type="entry name" value="Nucleotide-diphospho-sugar transferases"/>
    <property type="match status" value="1"/>
</dbReference>
<evidence type="ECO:0000313" key="15">
    <source>
        <dbReference type="Proteomes" id="UP000318538"/>
    </source>
</evidence>
<organism evidence="14 15">
    <name type="scientific">Rubripirellula lacrimiformis</name>
    <dbReference type="NCBI Taxonomy" id="1930273"/>
    <lineage>
        <taxon>Bacteria</taxon>
        <taxon>Pseudomonadati</taxon>
        <taxon>Planctomycetota</taxon>
        <taxon>Planctomycetia</taxon>
        <taxon>Pirellulales</taxon>
        <taxon>Pirellulaceae</taxon>
        <taxon>Rubripirellula</taxon>
    </lineage>
</organism>
<comment type="pathway">
    <text evidence="2">Glycan metabolism; osmoregulated periplasmic glucan (OPG) biosynthesis.</text>
</comment>
<gene>
    <name evidence="14" type="primary">mdoH</name>
    <name evidence="14" type="ORF">K227x_06140</name>
</gene>
<evidence type="ECO:0000259" key="13">
    <source>
        <dbReference type="Pfam" id="PF13632"/>
    </source>
</evidence>
<dbReference type="Gene3D" id="3.90.550.10">
    <property type="entry name" value="Spore Coat Polysaccharide Biosynthesis Protein SpsA, Chain A"/>
    <property type="match status" value="1"/>
</dbReference>
<keyword evidence="11 12" id="KW-0472">Membrane</keyword>
<dbReference type="InterPro" id="IPR029044">
    <property type="entry name" value="Nucleotide-diphossugar_trans"/>
</dbReference>
<feature type="domain" description="Glycosyltransferase 2-like" evidence="13">
    <location>
        <begin position="213"/>
        <end position="432"/>
    </location>
</feature>